<protein>
    <submittedName>
        <fullName evidence="2">Membrane protein</fullName>
    </submittedName>
</protein>
<feature type="transmembrane region" description="Helical" evidence="1">
    <location>
        <begin position="106"/>
        <end position="127"/>
    </location>
</feature>
<organism evidence="2 3">
    <name type="scientific">Gordoniibacillus kamchatkensis</name>
    <dbReference type="NCBI Taxonomy" id="1590651"/>
    <lineage>
        <taxon>Bacteria</taxon>
        <taxon>Bacillati</taxon>
        <taxon>Bacillota</taxon>
        <taxon>Bacilli</taxon>
        <taxon>Bacillales</taxon>
        <taxon>Paenibacillaceae</taxon>
        <taxon>Gordoniibacillus</taxon>
    </lineage>
</organism>
<feature type="transmembrane region" description="Helical" evidence="1">
    <location>
        <begin position="223"/>
        <end position="244"/>
    </location>
</feature>
<dbReference type="PANTHER" id="PTHR35337:SF1">
    <property type="entry name" value="SLR1478 PROTEIN"/>
    <property type="match status" value="1"/>
</dbReference>
<feature type="transmembrane region" description="Helical" evidence="1">
    <location>
        <begin position="172"/>
        <end position="192"/>
    </location>
</feature>
<keyword evidence="1" id="KW-0812">Transmembrane</keyword>
<keyword evidence="1" id="KW-0472">Membrane</keyword>
<sequence>MELTRFIKANKPLWSELEQLLQRFGSRRGRLQSSDIDRLAELYQAASSHLSSVRDAKGAGETAVYLNHLVSRAHHALYQETGRSGAQLRDFFGRTFPDMLRRRQTFIAAALLLFLIGALSGFLAVRIDPLNAHVILPGNMASSVDPSQTDKPRDNLHSPIVSTLIMSNNIRVAVLAFIGGVTLGAGTVYLLLTNGLLLGALAAVFFQVGRSYVFWAYILPHGIIELTAIFIAGGAGMYMGYRFLVPGPFPRRRQFLRSAKESVQLLMGTVPLFVIAGIIEGYITPSTMPLAAKYAVAGVTLLLVAAYYVYGLVSARNATEHPSPSNPNMR</sequence>
<gene>
    <name evidence="2" type="ORF">SD70_28855</name>
</gene>
<dbReference type="Pfam" id="PF01944">
    <property type="entry name" value="SpoIIM"/>
    <property type="match status" value="1"/>
</dbReference>
<dbReference type="Proteomes" id="UP000031967">
    <property type="component" value="Unassembled WGS sequence"/>
</dbReference>
<proteinExistence type="predicted"/>
<name>A0ABR5AAG5_9BACL</name>
<feature type="transmembrane region" description="Helical" evidence="1">
    <location>
        <begin position="197"/>
        <end position="217"/>
    </location>
</feature>
<evidence type="ECO:0000256" key="1">
    <source>
        <dbReference type="SAM" id="Phobius"/>
    </source>
</evidence>
<dbReference type="InterPro" id="IPR002798">
    <property type="entry name" value="SpoIIM-like"/>
</dbReference>
<reference evidence="2 3" key="1">
    <citation type="submission" date="2014-12" db="EMBL/GenBank/DDBJ databases">
        <title>Draft genome sequence of Paenibacillus kamchatkensis strain B-2647.</title>
        <authorList>
            <person name="Karlyshev A.V."/>
            <person name="Kudryashova E.B."/>
        </authorList>
    </citation>
    <scope>NUCLEOTIDE SEQUENCE [LARGE SCALE GENOMIC DNA]</scope>
    <source>
        <strain evidence="2 3">VKM B-2647</strain>
    </source>
</reference>
<dbReference type="RefSeq" id="WP_041052006.1">
    <property type="nucleotide sequence ID" value="NZ_JXAK01000079.1"/>
</dbReference>
<dbReference type="EMBL" id="JXAK01000079">
    <property type="protein sequence ID" value="KIL38051.1"/>
    <property type="molecule type" value="Genomic_DNA"/>
</dbReference>
<dbReference type="PANTHER" id="PTHR35337">
    <property type="entry name" value="SLR1478 PROTEIN"/>
    <property type="match status" value="1"/>
</dbReference>
<keyword evidence="1" id="KW-1133">Transmembrane helix</keyword>
<evidence type="ECO:0000313" key="3">
    <source>
        <dbReference type="Proteomes" id="UP000031967"/>
    </source>
</evidence>
<comment type="caution">
    <text evidence="2">The sequence shown here is derived from an EMBL/GenBank/DDBJ whole genome shotgun (WGS) entry which is preliminary data.</text>
</comment>
<feature type="transmembrane region" description="Helical" evidence="1">
    <location>
        <begin position="265"/>
        <end position="284"/>
    </location>
</feature>
<accession>A0ABR5AAG5</accession>
<keyword evidence="3" id="KW-1185">Reference proteome</keyword>
<evidence type="ECO:0000313" key="2">
    <source>
        <dbReference type="EMBL" id="KIL38051.1"/>
    </source>
</evidence>
<feature type="transmembrane region" description="Helical" evidence="1">
    <location>
        <begin position="290"/>
        <end position="310"/>
    </location>
</feature>